<dbReference type="STRING" id="1169540.A0A0G4EV97"/>
<gene>
    <name evidence="17" type="ORF">Vbra_20891</name>
</gene>
<evidence type="ECO:0000259" key="16">
    <source>
        <dbReference type="PROSITE" id="PS50089"/>
    </source>
</evidence>
<dbReference type="SMART" id="SM00184">
    <property type="entry name" value="RING"/>
    <property type="match status" value="1"/>
</dbReference>
<keyword evidence="7 13" id="KW-0863">Zinc-finger</keyword>
<accession>A0A0G4EV97</accession>
<keyword evidence="18" id="KW-1185">Reference proteome</keyword>
<evidence type="ECO:0000256" key="11">
    <source>
        <dbReference type="ARBA" id="ARBA00022989"/>
    </source>
</evidence>
<feature type="region of interest" description="Disordered" evidence="14">
    <location>
        <begin position="585"/>
        <end position="619"/>
    </location>
</feature>
<comment type="pathway">
    <text evidence="2">Protein modification; protein ubiquitination.</text>
</comment>
<dbReference type="EMBL" id="CDMY01000322">
    <property type="protein sequence ID" value="CEM02268.1"/>
    <property type="molecule type" value="Genomic_DNA"/>
</dbReference>
<dbReference type="GO" id="GO:0016567">
    <property type="term" value="P:protein ubiquitination"/>
    <property type="evidence" value="ECO:0007669"/>
    <property type="project" value="TreeGrafter"/>
</dbReference>
<dbReference type="PANTHER" id="PTHR15067:SF4">
    <property type="entry name" value="E3 UBIQUITIN-PROTEIN LIGASE RNF8"/>
    <property type="match status" value="1"/>
</dbReference>
<keyword evidence="8" id="KW-0833">Ubl conjugation pathway</keyword>
<keyword evidence="12 15" id="KW-0472">Membrane</keyword>
<dbReference type="Proteomes" id="UP000041254">
    <property type="component" value="Unassembled WGS sequence"/>
</dbReference>
<evidence type="ECO:0000256" key="9">
    <source>
        <dbReference type="ARBA" id="ARBA00022824"/>
    </source>
</evidence>
<evidence type="ECO:0000256" key="2">
    <source>
        <dbReference type="ARBA" id="ARBA00004906"/>
    </source>
</evidence>
<feature type="compositionally biased region" description="Low complexity" evidence="14">
    <location>
        <begin position="442"/>
        <end position="458"/>
    </location>
</feature>
<feature type="region of interest" description="Disordered" evidence="14">
    <location>
        <begin position="344"/>
        <end position="459"/>
    </location>
</feature>
<protein>
    <recommendedName>
        <fullName evidence="16">RING-type domain-containing protein</fullName>
    </recommendedName>
</protein>
<feature type="compositionally biased region" description="Polar residues" evidence="14">
    <location>
        <begin position="544"/>
        <end position="562"/>
    </location>
</feature>
<dbReference type="OMA" id="NTSKFTH"/>
<dbReference type="OrthoDB" id="21204at2759"/>
<reference evidence="17 18" key="1">
    <citation type="submission" date="2014-11" db="EMBL/GenBank/DDBJ databases">
        <authorList>
            <person name="Zhu J."/>
            <person name="Qi W."/>
            <person name="Song R."/>
        </authorList>
    </citation>
    <scope>NUCLEOTIDE SEQUENCE [LARGE SCALE GENOMIC DNA]</scope>
</reference>
<dbReference type="VEuPathDB" id="CryptoDB:Vbra_20891"/>
<dbReference type="Pfam" id="PF25563">
    <property type="entry name" value="TPR_SYVN1_N"/>
    <property type="match status" value="1"/>
</dbReference>
<keyword evidence="10" id="KW-0862">Zinc</keyword>
<dbReference type="PhylomeDB" id="A0A0G4EV97"/>
<dbReference type="CDD" id="cd16479">
    <property type="entry name" value="RING-H2_synoviolin"/>
    <property type="match status" value="1"/>
</dbReference>
<evidence type="ECO:0000256" key="14">
    <source>
        <dbReference type="SAM" id="MobiDB-lite"/>
    </source>
</evidence>
<organism evidence="17 18">
    <name type="scientific">Vitrella brassicaformis (strain CCMP3155)</name>
    <dbReference type="NCBI Taxonomy" id="1169540"/>
    <lineage>
        <taxon>Eukaryota</taxon>
        <taxon>Sar</taxon>
        <taxon>Alveolata</taxon>
        <taxon>Colpodellida</taxon>
        <taxon>Vitrellaceae</taxon>
        <taxon>Vitrella</taxon>
    </lineage>
</organism>
<evidence type="ECO:0000313" key="17">
    <source>
        <dbReference type="EMBL" id="CEM02268.1"/>
    </source>
</evidence>
<keyword evidence="11 15" id="KW-1133">Transmembrane helix</keyword>
<dbReference type="Pfam" id="PF13639">
    <property type="entry name" value="zf-RING_2"/>
    <property type="match status" value="1"/>
</dbReference>
<feature type="compositionally biased region" description="Pro residues" evidence="14">
    <location>
        <begin position="352"/>
        <end position="363"/>
    </location>
</feature>
<dbReference type="GO" id="GO:0008270">
    <property type="term" value="F:zinc ion binding"/>
    <property type="evidence" value="ECO:0007669"/>
    <property type="project" value="UniProtKB-KW"/>
</dbReference>
<dbReference type="InterPro" id="IPR057992">
    <property type="entry name" value="TPR_SYVN1_N"/>
</dbReference>
<evidence type="ECO:0000256" key="5">
    <source>
        <dbReference type="ARBA" id="ARBA00022692"/>
    </source>
</evidence>
<evidence type="ECO:0000256" key="8">
    <source>
        <dbReference type="ARBA" id="ARBA00022786"/>
    </source>
</evidence>
<feature type="transmembrane region" description="Helical" evidence="15">
    <location>
        <begin position="224"/>
        <end position="250"/>
    </location>
</feature>
<feature type="compositionally biased region" description="Low complexity" evidence="14">
    <location>
        <begin position="366"/>
        <end position="396"/>
    </location>
</feature>
<dbReference type="SUPFAM" id="SSF57850">
    <property type="entry name" value="RING/U-box"/>
    <property type="match status" value="1"/>
</dbReference>
<dbReference type="InterPro" id="IPR001841">
    <property type="entry name" value="Znf_RING"/>
</dbReference>
<keyword evidence="5 15" id="KW-0812">Transmembrane</keyword>
<keyword evidence="9" id="KW-0256">Endoplasmic reticulum</keyword>
<dbReference type="InterPro" id="IPR058051">
    <property type="entry name" value="Znf_RING_synoviolin"/>
</dbReference>
<dbReference type="InterPro" id="IPR011016">
    <property type="entry name" value="Znf_RING-CH"/>
</dbReference>
<feature type="compositionally biased region" description="Polar residues" evidence="14">
    <location>
        <begin position="422"/>
        <end position="435"/>
    </location>
</feature>
<dbReference type="GO" id="GO:0006511">
    <property type="term" value="P:ubiquitin-dependent protein catabolic process"/>
    <property type="evidence" value="ECO:0007669"/>
    <property type="project" value="TreeGrafter"/>
</dbReference>
<feature type="region of interest" description="Disordered" evidence="14">
    <location>
        <begin position="518"/>
        <end position="569"/>
    </location>
</feature>
<proteinExistence type="inferred from homology"/>
<evidence type="ECO:0000256" key="15">
    <source>
        <dbReference type="SAM" id="Phobius"/>
    </source>
</evidence>
<dbReference type="AlphaFoldDB" id="A0A0G4EV97"/>
<dbReference type="InParanoid" id="A0A0G4EV97"/>
<feature type="compositionally biased region" description="Low complexity" evidence="14">
    <location>
        <begin position="529"/>
        <end position="543"/>
    </location>
</feature>
<name>A0A0G4EV97_VITBC</name>
<dbReference type="GO" id="GO:0061630">
    <property type="term" value="F:ubiquitin protein ligase activity"/>
    <property type="evidence" value="ECO:0007669"/>
    <property type="project" value="TreeGrafter"/>
</dbReference>
<dbReference type="PROSITE" id="PS50089">
    <property type="entry name" value="ZF_RING_2"/>
    <property type="match status" value="1"/>
</dbReference>
<keyword evidence="6" id="KW-0479">Metal-binding</keyword>
<evidence type="ECO:0000256" key="7">
    <source>
        <dbReference type="ARBA" id="ARBA00022771"/>
    </source>
</evidence>
<dbReference type="SMART" id="SM00744">
    <property type="entry name" value="RINGv"/>
    <property type="match status" value="1"/>
</dbReference>
<keyword evidence="4" id="KW-0808">Transferase</keyword>
<evidence type="ECO:0000256" key="10">
    <source>
        <dbReference type="ARBA" id="ARBA00022833"/>
    </source>
</evidence>
<feature type="transmembrane region" description="Helical" evidence="15">
    <location>
        <begin position="133"/>
        <end position="157"/>
    </location>
</feature>
<evidence type="ECO:0000256" key="12">
    <source>
        <dbReference type="ARBA" id="ARBA00023136"/>
    </source>
</evidence>
<evidence type="ECO:0000256" key="4">
    <source>
        <dbReference type="ARBA" id="ARBA00022679"/>
    </source>
</evidence>
<evidence type="ECO:0000313" key="18">
    <source>
        <dbReference type="Proteomes" id="UP000041254"/>
    </source>
</evidence>
<comment type="subcellular location">
    <subcellularLocation>
        <location evidence="1">Endoplasmic reticulum membrane</location>
        <topology evidence="1">Multi-pass membrane protein</topology>
    </subcellularLocation>
</comment>
<dbReference type="Gene3D" id="3.30.40.10">
    <property type="entry name" value="Zinc/RING finger domain, C3HC4 (zinc finger)"/>
    <property type="match status" value="1"/>
</dbReference>
<evidence type="ECO:0000256" key="13">
    <source>
        <dbReference type="PROSITE-ProRule" id="PRU00175"/>
    </source>
</evidence>
<evidence type="ECO:0000256" key="3">
    <source>
        <dbReference type="ARBA" id="ARBA00010089"/>
    </source>
</evidence>
<sequence length="619" mass="68616">MLALYSVLTYGSFYISLHRHDSLTEWINAEWTLLVLLNVQVNTCLLIFQIANKLFLGGIRPYERKKIVEKSMSYVMWRVLFIVYMTNFYRKEMLMYLIWCTVPAFLRNSLELIKSRLLNPPEHATEKPYRRLVALLAYWLCVVTCAALWIMLSRVLLFDVAIPLQLCLIYEPALVLLRSASVGFQVVMHCIDTQAQQNKYTSIFTVKMVVELLINGLMAAHDMFLWAVFGSYSAMDIFIMCSLRISIMALRRQYKRLRNFRVVSSLLEKSFPPATADEIKSPNEICVICRDTMSSARRLPCGHVFHLHCLRQWLENEITCPICRATLLSGDDARLLSDHTRARRHAPAGVHVPPPDPLFPMPPFVTQQQGGNQGGQTNNRPPAAAAAPLPRVRLAVSVGRPNGERGLRLSTTTTVPIDAGQRGTTQEAANGQTTMNGGGDGQPPQQQQQQQAAPQPAQRRVITRAIHFTIPAPHRVERFFTLVSFHVIRLVFYFVYYVSRLFSAAAINEAPLLPPDLTNLINQPPPTAPTTQDTGPAAQQPTQNGHTTNGPSTAEQETQPLHTDQESIAAAGVGADGLSLLGGEAAGAAGAAGDEDSSQVRSRVGLVPPTGDRGEEAID</sequence>
<dbReference type="InterPro" id="IPR013083">
    <property type="entry name" value="Znf_RING/FYVE/PHD"/>
</dbReference>
<evidence type="ECO:0000256" key="6">
    <source>
        <dbReference type="ARBA" id="ARBA00022723"/>
    </source>
</evidence>
<evidence type="ECO:0000256" key="1">
    <source>
        <dbReference type="ARBA" id="ARBA00004477"/>
    </source>
</evidence>
<dbReference type="GO" id="GO:0005829">
    <property type="term" value="C:cytosol"/>
    <property type="evidence" value="ECO:0007669"/>
    <property type="project" value="TreeGrafter"/>
</dbReference>
<dbReference type="PANTHER" id="PTHR15067">
    <property type="entry name" value="E3 UBIQUITIN-PROTEIN LIGASE RNF8"/>
    <property type="match status" value="1"/>
</dbReference>
<comment type="similarity">
    <text evidence="3">Belongs to the HRD1 family.</text>
</comment>
<feature type="transmembrane region" description="Helical" evidence="15">
    <location>
        <begin position="479"/>
        <end position="498"/>
    </location>
</feature>
<feature type="transmembrane region" description="Helical" evidence="15">
    <location>
        <begin position="200"/>
        <end position="218"/>
    </location>
</feature>
<dbReference type="GO" id="GO:0000151">
    <property type="term" value="C:ubiquitin ligase complex"/>
    <property type="evidence" value="ECO:0007669"/>
    <property type="project" value="TreeGrafter"/>
</dbReference>
<feature type="domain" description="RING-type" evidence="16">
    <location>
        <begin position="286"/>
        <end position="324"/>
    </location>
</feature>